<dbReference type="OrthoDB" id="7168509at2"/>
<dbReference type="GO" id="GO:0006508">
    <property type="term" value="P:proteolysis"/>
    <property type="evidence" value="ECO:0007669"/>
    <property type="project" value="InterPro"/>
</dbReference>
<dbReference type="PANTHER" id="PTHR32060">
    <property type="entry name" value="TAIL-SPECIFIC PROTEASE"/>
    <property type="match status" value="1"/>
</dbReference>
<feature type="domain" description="Tail specific protease" evidence="1">
    <location>
        <begin position="188"/>
        <end position="411"/>
    </location>
</feature>
<dbReference type="GO" id="GO:0030288">
    <property type="term" value="C:outer membrane-bounded periplasmic space"/>
    <property type="evidence" value="ECO:0007669"/>
    <property type="project" value="TreeGrafter"/>
</dbReference>
<dbReference type="SUPFAM" id="SSF52096">
    <property type="entry name" value="ClpP/crotonase"/>
    <property type="match status" value="1"/>
</dbReference>
<dbReference type="Gene3D" id="3.30.750.170">
    <property type="match status" value="1"/>
</dbReference>
<dbReference type="Proteomes" id="UP000244677">
    <property type="component" value="Chromosome"/>
</dbReference>
<dbReference type="Gene3D" id="3.90.226.10">
    <property type="entry name" value="2-enoyl-CoA Hydratase, Chain A, domain 1"/>
    <property type="match status" value="1"/>
</dbReference>
<dbReference type="GO" id="GO:0007165">
    <property type="term" value="P:signal transduction"/>
    <property type="evidence" value="ECO:0007669"/>
    <property type="project" value="TreeGrafter"/>
</dbReference>
<name>A0A2S1LTY2_9FLAO</name>
<evidence type="ECO:0000313" key="3">
    <source>
        <dbReference type="Proteomes" id="UP000244677"/>
    </source>
</evidence>
<reference evidence="2 3" key="1">
    <citation type="submission" date="2017-04" db="EMBL/GenBank/DDBJ databases">
        <title>Complete genome sequence of Flavobacterium kingsejong AJ004.</title>
        <authorList>
            <person name="Lee P.C."/>
        </authorList>
    </citation>
    <scope>NUCLEOTIDE SEQUENCE [LARGE SCALE GENOMIC DNA]</scope>
    <source>
        <strain evidence="2 3">AJ004</strain>
    </source>
</reference>
<dbReference type="Pfam" id="PF03572">
    <property type="entry name" value="Peptidase_S41"/>
    <property type="match status" value="1"/>
</dbReference>
<dbReference type="Pfam" id="PF18294">
    <property type="entry name" value="Pept_S41_N"/>
    <property type="match status" value="1"/>
</dbReference>
<dbReference type="InterPro" id="IPR005151">
    <property type="entry name" value="Tail-specific_protease"/>
</dbReference>
<dbReference type="CDD" id="cd07561">
    <property type="entry name" value="Peptidase_S41_CPP_like"/>
    <property type="match status" value="1"/>
</dbReference>
<dbReference type="KEGG" id="fki:FK004_18755"/>
<dbReference type="SMART" id="SM00245">
    <property type="entry name" value="TSPc"/>
    <property type="match status" value="1"/>
</dbReference>
<proteinExistence type="predicted"/>
<dbReference type="InterPro" id="IPR041613">
    <property type="entry name" value="Pept_S41_N"/>
</dbReference>
<sequence>MKKYYRLLLLTFVGALTLQGCDDLDDHAVPVNDFIWKGMNLYYLWQQDVPNLADSKAANQAQLNMFLQEFSSPENLFDNLLYQKGVIDRFSVIYSDYTLLEQALTGTVKNNGVDYGLRYKNSGSTEIFGWVRYILPNSDASTKNIHRGTIFYAVNGTPLTSSNYRSLLNSGDSYTLNLADYDNGAITPNGQTVSLTKTPFSENPVYQTQTYTMGNHKIGYLVYNGFYGDYDNQLNAAFGQLAGENITDLVLDLRYNSGGLISSAVRLGSMITGQFNGQVFNRQQWNPKIQTRLEQANSASLVNNFTNSLSNGSGINSLNLTKVYILTSQSTASASELVINCLKPYIDVVQIGDITTGKNAGSITLYDSPDFSANKRSSSHRYAMQPLVLKTVNKDGYGDYTAGIQPTYPLIENLGNLGQLGDTSEPLLSTAIGIITNAARMQKQNPTEQFRHFKDSKSINPMQTEMYIDKLPEGLGTVQP</sequence>
<dbReference type="EMBL" id="CP020919">
    <property type="protein sequence ID" value="AWG27111.1"/>
    <property type="molecule type" value="Genomic_DNA"/>
</dbReference>
<gene>
    <name evidence="2" type="ORF">FK004_18755</name>
</gene>
<dbReference type="Gene3D" id="2.30.42.10">
    <property type="match status" value="1"/>
</dbReference>
<accession>A0A2S1LTY2</accession>
<protein>
    <submittedName>
        <fullName evidence="2">Peptidase S41</fullName>
    </submittedName>
</protein>
<dbReference type="AlphaFoldDB" id="A0A2S1LTY2"/>
<dbReference type="InterPro" id="IPR036034">
    <property type="entry name" value="PDZ_sf"/>
</dbReference>
<dbReference type="RefSeq" id="WP_108738601.1">
    <property type="nucleotide sequence ID" value="NZ_CP020919.1"/>
</dbReference>
<evidence type="ECO:0000313" key="2">
    <source>
        <dbReference type="EMBL" id="AWG27111.1"/>
    </source>
</evidence>
<keyword evidence="3" id="KW-1185">Reference proteome</keyword>
<dbReference type="GO" id="GO:0008236">
    <property type="term" value="F:serine-type peptidase activity"/>
    <property type="evidence" value="ECO:0007669"/>
    <property type="project" value="InterPro"/>
</dbReference>
<dbReference type="PROSITE" id="PS51257">
    <property type="entry name" value="PROKAR_LIPOPROTEIN"/>
    <property type="match status" value="1"/>
</dbReference>
<dbReference type="PANTHER" id="PTHR32060:SF30">
    <property type="entry name" value="CARBOXY-TERMINAL PROCESSING PROTEASE CTPA"/>
    <property type="match status" value="1"/>
</dbReference>
<dbReference type="GO" id="GO:0004175">
    <property type="term" value="F:endopeptidase activity"/>
    <property type="evidence" value="ECO:0007669"/>
    <property type="project" value="TreeGrafter"/>
</dbReference>
<dbReference type="InterPro" id="IPR029045">
    <property type="entry name" value="ClpP/crotonase-like_dom_sf"/>
</dbReference>
<organism evidence="2 3">
    <name type="scientific">Flavobacterium kingsejongi</name>
    <dbReference type="NCBI Taxonomy" id="1678728"/>
    <lineage>
        <taxon>Bacteria</taxon>
        <taxon>Pseudomonadati</taxon>
        <taxon>Bacteroidota</taxon>
        <taxon>Flavobacteriia</taxon>
        <taxon>Flavobacteriales</taxon>
        <taxon>Flavobacteriaceae</taxon>
        <taxon>Flavobacterium</taxon>
    </lineage>
</organism>
<evidence type="ECO:0000259" key="1">
    <source>
        <dbReference type="SMART" id="SM00245"/>
    </source>
</evidence>